<evidence type="ECO:0000256" key="1">
    <source>
        <dbReference type="SAM" id="Phobius"/>
    </source>
</evidence>
<reference evidence="2 3" key="1">
    <citation type="submission" date="2022-10" db="EMBL/GenBank/DDBJ databases">
        <title>Kaistella sp. BT-6-1-3.</title>
        <authorList>
            <person name="Ai J."/>
            <person name="Deng Z."/>
        </authorList>
    </citation>
    <scope>NUCLEOTIDE SEQUENCE [LARGE SCALE GENOMIC DNA]</scope>
    <source>
        <strain evidence="2 3">BT6-1-3</strain>
    </source>
</reference>
<comment type="caution">
    <text evidence="2">The sequence shown here is derived from an EMBL/GenBank/DDBJ whole genome shotgun (WGS) entry which is preliminary data.</text>
</comment>
<name>A0ABT3JQB0_9FLAO</name>
<sequence>MKKLTRWLYAFAILIFSALLVAFAYDMEQGTSIPLSSTQAGRQEMLMWVAEVLGFKGSILVGVLATGFGMYYAISQHFRKIEKKL</sequence>
<organism evidence="2 3">
    <name type="scientific">Kaistella yananensis</name>
    <dbReference type="NCBI Taxonomy" id="2989820"/>
    <lineage>
        <taxon>Bacteria</taxon>
        <taxon>Pseudomonadati</taxon>
        <taxon>Bacteroidota</taxon>
        <taxon>Flavobacteriia</taxon>
        <taxon>Flavobacteriales</taxon>
        <taxon>Weeksellaceae</taxon>
        <taxon>Chryseobacterium group</taxon>
        <taxon>Kaistella</taxon>
    </lineage>
</organism>
<keyword evidence="1" id="KW-1133">Transmembrane helix</keyword>
<gene>
    <name evidence="2" type="ORF">OK344_12160</name>
</gene>
<evidence type="ECO:0000313" key="2">
    <source>
        <dbReference type="EMBL" id="MCW4452957.1"/>
    </source>
</evidence>
<dbReference type="EMBL" id="JAPCHZ010000006">
    <property type="protein sequence ID" value="MCW4452957.1"/>
    <property type="molecule type" value="Genomic_DNA"/>
</dbReference>
<protein>
    <submittedName>
        <fullName evidence="2">Uncharacterized protein</fullName>
    </submittedName>
</protein>
<evidence type="ECO:0000313" key="3">
    <source>
        <dbReference type="Proteomes" id="UP001209107"/>
    </source>
</evidence>
<keyword evidence="1" id="KW-0812">Transmembrane</keyword>
<keyword evidence="1" id="KW-0472">Membrane</keyword>
<proteinExistence type="predicted"/>
<dbReference type="RefSeq" id="WP_265145031.1">
    <property type="nucleotide sequence ID" value="NZ_JAPCHZ010000006.1"/>
</dbReference>
<dbReference type="Proteomes" id="UP001209107">
    <property type="component" value="Unassembled WGS sequence"/>
</dbReference>
<accession>A0ABT3JQB0</accession>
<feature type="transmembrane region" description="Helical" evidence="1">
    <location>
        <begin position="45"/>
        <end position="74"/>
    </location>
</feature>
<keyword evidence="3" id="KW-1185">Reference proteome</keyword>
<feature type="transmembrane region" description="Helical" evidence="1">
    <location>
        <begin position="7"/>
        <end position="25"/>
    </location>
</feature>